<proteinExistence type="predicted"/>
<gene>
    <name evidence="2" type="ORF">NEOLEDRAFT_1103904</name>
    <name evidence="1" type="ORF">NEOLEDRAFT_1103913</name>
</gene>
<organism evidence="2 3">
    <name type="scientific">Neolentinus lepideus HHB14362 ss-1</name>
    <dbReference type="NCBI Taxonomy" id="1314782"/>
    <lineage>
        <taxon>Eukaryota</taxon>
        <taxon>Fungi</taxon>
        <taxon>Dikarya</taxon>
        <taxon>Basidiomycota</taxon>
        <taxon>Agaricomycotina</taxon>
        <taxon>Agaricomycetes</taxon>
        <taxon>Gloeophyllales</taxon>
        <taxon>Gloeophyllaceae</taxon>
        <taxon>Neolentinus</taxon>
    </lineage>
</organism>
<protein>
    <submittedName>
        <fullName evidence="2">Uncharacterized protein</fullName>
    </submittedName>
</protein>
<dbReference type="EMBL" id="KV425786">
    <property type="protein sequence ID" value="KZT17494.1"/>
    <property type="molecule type" value="Genomic_DNA"/>
</dbReference>
<keyword evidence="3" id="KW-1185">Reference proteome</keyword>
<accession>A0A165LTH2</accession>
<sequence>MCLQLSETNRGFAFLVPLVLVMVQDTPKMRSSIEEVHKRFEDIGKKLRSLKLLVRDEGVADGLSGIGSGG</sequence>
<dbReference type="AlphaFoldDB" id="A0A165LTH2"/>
<reference evidence="2 3" key="1">
    <citation type="journal article" date="2016" name="Mol. Biol. Evol.">
        <title>Comparative Genomics of Early-Diverging Mushroom-Forming Fungi Provides Insights into the Origins of Lignocellulose Decay Capabilities.</title>
        <authorList>
            <person name="Nagy L.G."/>
            <person name="Riley R."/>
            <person name="Tritt A."/>
            <person name="Adam C."/>
            <person name="Daum C."/>
            <person name="Floudas D."/>
            <person name="Sun H."/>
            <person name="Yadav J.S."/>
            <person name="Pangilinan J."/>
            <person name="Larsson K.H."/>
            <person name="Matsuura K."/>
            <person name="Barry K."/>
            <person name="Labutti K."/>
            <person name="Kuo R."/>
            <person name="Ohm R.A."/>
            <person name="Bhattacharya S.S."/>
            <person name="Shirouzu T."/>
            <person name="Yoshinaga Y."/>
            <person name="Martin F.M."/>
            <person name="Grigoriev I.V."/>
            <person name="Hibbett D.S."/>
        </authorList>
    </citation>
    <scope>NUCLEOTIDE SEQUENCE [LARGE SCALE GENOMIC DNA]</scope>
    <source>
        <strain evidence="2 3">HHB14362 ss-1</strain>
    </source>
</reference>
<evidence type="ECO:0000313" key="1">
    <source>
        <dbReference type="EMBL" id="KZT17494.1"/>
    </source>
</evidence>
<evidence type="ECO:0000313" key="3">
    <source>
        <dbReference type="Proteomes" id="UP000076761"/>
    </source>
</evidence>
<dbReference type="EMBL" id="KV425785">
    <property type="protein sequence ID" value="KZT17495.1"/>
    <property type="molecule type" value="Genomic_DNA"/>
</dbReference>
<dbReference type="Proteomes" id="UP000076761">
    <property type="component" value="Unassembled WGS sequence"/>
</dbReference>
<name>A0A165LTH2_9AGAM</name>
<evidence type="ECO:0000313" key="2">
    <source>
        <dbReference type="EMBL" id="KZT17495.1"/>
    </source>
</evidence>